<sequence length="211" mass="24004">MDTKPDGLKIGIMGGTFDPIHYGHLMIAENAAEQFGLDQIWFMPNGNPPHKRNSNITSAEHRCAMVELAIAGNLRFTLSRREVDADGVCYTYETLASLHEECPDDRFYFIMGADSLSEFESWRNPDIICQNAVILAAVRDLTDDGALQDQIRHLTEKYQAEIFRIQTPNFSISSHNIRKRCAEQTSIRYLLPDRVREYIAANNLYCGAKKE</sequence>
<dbReference type="Pfam" id="PF01467">
    <property type="entry name" value="CTP_transf_like"/>
    <property type="match status" value="1"/>
</dbReference>
<dbReference type="InterPro" id="IPR004821">
    <property type="entry name" value="Cyt_trans-like"/>
</dbReference>
<dbReference type="CDD" id="cd02165">
    <property type="entry name" value="NMNAT"/>
    <property type="match status" value="1"/>
</dbReference>
<accession>A0ABR7I8G2</accession>
<keyword evidence="8 10" id="KW-0520">NAD</keyword>
<evidence type="ECO:0000313" key="12">
    <source>
        <dbReference type="EMBL" id="MBC5753213.1"/>
    </source>
</evidence>
<evidence type="ECO:0000256" key="10">
    <source>
        <dbReference type="HAMAP-Rule" id="MF_00244"/>
    </source>
</evidence>
<dbReference type="InterPro" id="IPR005248">
    <property type="entry name" value="NadD/NMNAT"/>
</dbReference>
<evidence type="ECO:0000256" key="6">
    <source>
        <dbReference type="ARBA" id="ARBA00022741"/>
    </source>
</evidence>
<keyword evidence="7 10" id="KW-0067">ATP-binding</keyword>
<protein>
    <recommendedName>
        <fullName evidence="10">Probable nicotinate-nucleotide adenylyltransferase</fullName>
        <ecNumber evidence="10">2.7.7.18</ecNumber>
    </recommendedName>
    <alternativeName>
        <fullName evidence="10">Deamido-NAD(+) diphosphorylase</fullName>
    </alternativeName>
    <alternativeName>
        <fullName evidence="10">Deamido-NAD(+) pyrophosphorylase</fullName>
    </alternativeName>
    <alternativeName>
        <fullName evidence="10">Nicotinate mononucleotide adenylyltransferase</fullName>
        <shortName evidence="10">NaMN adenylyltransferase</shortName>
    </alternativeName>
</protein>
<dbReference type="Proteomes" id="UP000621540">
    <property type="component" value="Unassembled WGS sequence"/>
</dbReference>
<dbReference type="Gene3D" id="3.40.50.620">
    <property type="entry name" value="HUPs"/>
    <property type="match status" value="1"/>
</dbReference>
<comment type="caution">
    <text evidence="12">The sequence shown here is derived from an EMBL/GenBank/DDBJ whole genome shotgun (WGS) entry which is preliminary data.</text>
</comment>
<evidence type="ECO:0000256" key="8">
    <source>
        <dbReference type="ARBA" id="ARBA00023027"/>
    </source>
</evidence>
<reference evidence="12 13" key="1">
    <citation type="submission" date="2020-08" db="EMBL/GenBank/DDBJ databases">
        <title>Genome public.</title>
        <authorList>
            <person name="Liu C."/>
            <person name="Sun Q."/>
        </authorList>
    </citation>
    <scope>NUCLEOTIDE SEQUENCE [LARGE SCALE GENOMIC DNA]</scope>
    <source>
        <strain evidence="12 13">BX0805</strain>
    </source>
</reference>
<dbReference type="PANTHER" id="PTHR39321:SF3">
    <property type="entry name" value="PHOSPHOPANTETHEINE ADENYLYLTRANSFERASE"/>
    <property type="match status" value="1"/>
</dbReference>
<evidence type="ECO:0000256" key="7">
    <source>
        <dbReference type="ARBA" id="ARBA00022840"/>
    </source>
</evidence>
<dbReference type="GO" id="GO:0004515">
    <property type="term" value="F:nicotinate-nucleotide adenylyltransferase activity"/>
    <property type="evidence" value="ECO:0007669"/>
    <property type="project" value="UniProtKB-EC"/>
</dbReference>
<comment type="function">
    <text evidence="1 10">Catalyzes the reversible adenylation of nicotinate mononucleotide (NaMN) to nicotinic acid adenine dinucleotide (NaAD).</text>
</comment>
<keyword evidence="13" id="KW-1185">Reference proteome</keyword>
<dbReference type="NCBIfam" id="TIGR00482">
    <property type="entry name" value="nicotinate (nicotinamide) nucleotide adenylyltransferase"/>
    <property type="match status" value="1"/>
</dbReference>
<dbReference type="NCBIfam" id="TIGR00125">
    <property type="entry name" value="cyt_tran_rel"/>
    <property type="match status" value="1"/>
</dbReference>
<comment type="catalytic activity">
    <reaction evidence="9 10">
        <text>nicotinate beta-D-ribonucleotide + ATP + H(+) = deamido-NAD(+) + diphosphate</text>
        <dbReference type="Rhea" id="RHEA:22860"/>
        <dbReference type="ChEBI" id="CHEBI:15378"/>
        <dbReference type="ChEBI" id="CHEBI:30616"/>
        <dbReference type="ChEBI" id="CHEBI:33019"/>
        <dbReference type="ChEBI" id="CHEBI:57502"/>
        <dbReference type="ChEBI" id="CHEBI:58437"/>
        <dbReference type="EC" id="2.7.7.18"/>
    </reaction>
</comment>
<organism evidence="12 13">
    <name type="scientific">Roseburia yibonii</name>
    <dbReference type="NCBI Taxonomy" id="2763063"/>
    <lineage>
        <taxon>Bacteria</taxon>
        <taxon>Bacillati</taxon>
        <taxon>Bacillota</taxon>
        <taxon>Clostridia</taxon>
        <taxon>Lachnospirales</taxon>
        <taxon>Lachnospiraceae</taxon>
        <taxon>Roseburia</taxon>
    </lineage>
</organism>
<evidence type="ECO:0000256" key="1">
    <source>
        <dbReference type="ARBA" id="ARBA00002324"/>
    </source>
</evidence>
<evidence type="ECO:0000256" key="2">
    <source>
        <dbReference type="ARBA" id="ARBA00005019"/>
    </source>
</evidence>
<evidence type="ECO:0000256" key="4">
    <source>
        <dbReference type="ARBA" id="ARBA00022679"/>
    </source>
</evidence>
<dbReference type="EC" id="2.7.7.18" evidence="10"/>
<comment type="pathway">
    <text evidence="2 10">Cofactor biosynthesis; NAD(+) biosynthesis; deamido-NAD(+) from nicotinate D-ribonucleotide: step 1/1.</text>
</comment>
<comment type="similarity">
    <text evidence="10">Belongs to the NadD family.</text>
</comment>
<gene>
    <name evidence="10" type="primary">nadD</name>
    <name evidence="12" type="ORF">H8Z76_04070</name>
</gene>
<evidence type="ECO:0000256" key="5">
    <source>
        <dbReference type="ARBA" id="ARBA00022695"/>
    </source>
</evidence>
<dbReference type="InterPro" id="IPR014729">
    <property type="entry name" value="Rossmann-like_a/b/a_fold"/>
</dbReference>
<dbReference type="HAMAP" id="MF_00244">
    <property type="entry name" value="NaMN_adenylyltr"/>
    <property type="match status" value="1"/>
</dbReference>
<name>A0ABR7I8G2_9FIRM</name>
<proteinExistence type="inferred from homology"/>
<keyword evidence="5 10" id="KW-0548">Nucleotidyltransferase</keyword>
<dbReference type="EMBL" id="JACOQH010000002">
    <property type="protein sequence ID" value="MBC5753213.1"/>
    <property type="molecule type" value="Genomic_DNA"/>
</dbReference>
<keyword evidence="3 10" id="KW-0662">Pyridine nucleotide biosynthesis</keyword>
<keyword evidence="4 10" id="KW-0808">Transferase</keyword>
<dbReference type="PANTHER" id="PTHR39321">
    <property type="entry name" value="NICOTINATE-NUCLEOTIDE ADENYLYLTRANSFERASE-RELATED"/>
    <property type="match status" value="1"/>
</dbReference>
<dbReference type="NCBIfam" id="NF000840">
    <property type="entry name" value="PRK00071.1-3"/>
    <property type="match status" value="1"/>
</dbReference>
<dbReference type="SUPFAM" id="SSF52374">
    <property type="entry name" value="Nucleotidylyl transferase"/>
    <property type="match status" value="1"/>
</dbReference>
<feature type="domain" description="Cytidyltransferase-like" evidence="11">
    <location>
        <begin position="12"/>
        <end position="180"/>
    </location>
</feature>
<keyword evidence="6 10" id="KW-0547">Nucleotide-binding</keyword>
<evidence type="ECO:0000259" key="11">
    <source>
        <dbReference type="Pfam" id="PF01467"/>
    </source>
</evidence>
<evidence type="ECO:0000256" key="3">
    <source>
        <dbReference type="ARBA" id="ARBA00022642"/>
    </source>
</evidence>
<evidence type="ECO:0000256" key="9">
    <source>
        <dbReference type="ARBA" id="ARBA00048721"/>
    </source>
</evidence>
<dbReference type="RefSeq" id="WP_186981733.1">
    <property type="nucleotide sequence ID" value="NZ_JACOQH010000002.1"/>
</dbReference>
<evidence type="ECO:0000313" key="13">
    <source>
        <dbReference type="Proteomes" id="UP000621540"/>
    </source>
</evidence>